<evidence type="ECO:0000259" key="2">
    <source>
        <dbReference type="PROSITE" id="PS51272"/>
    </source>
</evidence>
<keyword evidence="1" id="KW-0677">Repeat</keyword>
<dbReference type="RefSeq" id="WP_212692266.1">
    <property type="nucleotide sequence ID" value="NZ_CP058561.1"/>
</dbReference>
<protein>
    <submittedName>
        <fullName evidence="3">S-layer homology domain-containing protein</fullName>
    </submittedName>
</protein>
<dbReference type="Pfam" id="PF00395">
    <property type="entry name" value="SLH"/>
    <property type="match status" value="3"/>
</dbReference>
<sequence length="1864" mass="208437">MKYYNKISFISFLIVLIICFNMVAINTNAEELNPVSVTLSQESSLTLTKITETGDMPSSLGAYFISVPKDTQSINVKFNSLSTDTHFLAPRGARKQITGNSVKSNARISSENFLKYNNVSSRQLRRYITNCFNVETLEYTISLSYTPGFPIDQEKLQEEYTDICFDPNLKYQEICIYEYKVPVKLKAVILVQIGESSTAKIDDSILKDCINKARLVSSETYYTIDDRYNGNDSSTINSSDKSKGFYNNLQLELANVSKLFIDNNPENDLIAGITQENVDTATTNLQSAINSLIPITNVNPTLLYEAIKNAENTYNDSSIYTAKSWSAYQNVLNNAKTVLTSLYIQDGEDKGKPTDINKNTYQSEVDTNTEKINKAITGLKKLINANDPSGSDLIDAGEKYENLKALINQFNPEELIESDYTSDSFVTFIQQRNIATDWLDNNEKPNGTTGIPVYEKLKEVYDDYWKSCYGLTSTKEKINVSFKVIDTSAARKKEAFDTKSGIYNLTLSSGASLQDVFNQINGINIHGDYGIFINGIMIDAPSHDLTALFTLNLGDSIGTSQYPLSSIKVQDKDEVVVAYLDAPRHGSSSGANLEGYEAYKVLPYVRLSKITNENMNNNVVETRAGQAISFNVSSVAANLSDYTGKDEPFTGATVFVSSAVEEKNKITTANKETTAFTDDNGNCNYTFYEEGWHSLSVHHKEANNLESKKVTVTGVIAGDTILVHVNPATENETKIIKDKMLTELEEAYYSYRQTNYDANKWKELSGFYENGNTKITNSVTPYEAKTAFDTAVNGMKSIESIDHKTVITPIREVLKYLPSIDEMDQNRLCQSDIPKLEELFSKYNVLTEYQKKLFTFLEDRHIKSLLKAYADSNNGNNLPESKKYKLTIIDETNKFNQFNEHLYCMVDGNIISSARPTKIVGEVKANIKVGLRYKGRNIVGDTCVVESFSDDISVYKMHSPYKSILGEFLMPHHDVTIIVRSIGGDEPTIDDETKLNNAKEAARNAVIATYSNYHSEDYLDDDFTRLTQAKDNGITAINNAVDVVAVATARRAALAAMAAIPTKDDNCGTKLPDYGNVIGKVKITIENETFPSGDFKGTIINGWYDLCENDTMMTVVLKALAVNGYSWEGTGGTNYGITYISSINKGDKSMGEFSGDRGSGWMGTLNDWFVNEGFQSFRAGASNKDYSLENGDEIKVMFTQNLGKDLGGTWGNSDTSLKTLTISGGKLSPTFKKNTTEYGLMIDGDSKNIMITPTAYNKNYLVKTFLNQYNSSSAYYKRTETLSVKNGDIIYIGIGENSWPSMNKQGEEAREYDATKYTIRVYNSKANYVNKLIEGLPVQNKIKLSNYKSYEEAVKAARSNYNKLSSNDKKKVTNLSRLIDAENQLLFYGETYNVKILLKKIPLAGRVKLRHKSEVMAADSAYKKLSSEQKLYITVADVTNYNAAIERLKELGAFDSENDSPSVIMGNTEEPEEEKEEFIKLKPEVSISGNTATLTITGSQAKNAIEDIKKNQAEELIIEPVIKKDVDKVVVKLAKSIIDDLAKNTDAGLTAKSHVAEIKISNKALNSIIESSGSNVSIIVEQTDKEQLSNKNKELVGDKPIYNLYIKVDNKIITKFVGDVTVALPYIPKEDEDINKLSVYYINDNNKVAKMIGAYYDDECESMIFKTDHFSTFAIVYDKDKISFKDVFTTDWYYDSVLYVVEQGLLDDISNNMFRPNENMTRGMFVNVIYKMAGDLQVTEDNLFKDIKIGSTYYDSVVWATYSKIVNGYSNDSFGTNDNITREQIATMMYRYAKLKGYKTTSISDISTYPDNNMISEWAVHSMKWAVSNKIISGSTENMLVPQGTATRGEVASMLKRFMENIVE</sequence>
<dbReference type="KEGG" id="vgu:HYG85_03265"/>
<dbReference type="PROSITE" id="PS51272">
    <property type="entry name" value="SLH"/>
    <property type="match status" value="3"/>
</dbReference>
<evidence type="ECO:0000256" key="1">
    <source>
        <dbReference type="ARBA" id="ARBA00022737"/>
    </source>
</evidence>
<accession>A0A8J8SB50</accession>
<dbReference type="Proteomes" id="UP000677305">
    <property type="component" value="Chromosome"/>
</dbReference>
<gene>
    <name evidence="3" type="ORF">HYG85_03265</name>
</gene>
<keyword evidence="4" id="KW-1185">Reference proteome</keyword>
<organism evidence="3 4">
    <name type="scientific">Vallitalea guaymasensis</name>
    <dbReference type="NCBI Taxonomy" id="1185412"/>
    <lineage>
        <taxon>Bacteria</taxon>
        <taxon>Bacillati</taxon>
        <taxon>Bacillota</taxon>
        <taxon>Clostridia</taxon>
        <taxon>Lachnospirales</taxon>
        <taxon>Vallitaleaceae</taxon>
        <taxon>Vallitalea</taxon>
    </lineage>
</organism>
<evidence type="ECO:0000313" key="4">
    <source>
        <dbReference type="Proteomes" id="UP000677305"/>
    </source>
</evidence>
<dbReference type="InterPro" id="IPR001119">
    <property type="entry name" value="SLH_dom"/>
</dbReference>
<proteinExistence type="predicted"/>
<feature type="domain" description="SLH" evidence="2">
    <location>
        <begin position="1680"/>
        <end position="1739"/>
    </location>
</feature>
<name>A0A8J8SB50_9FIRM</name>
<evidence type="ECO:0000313" key="3">
    <source>
        <dbReference type="EMBL" id="QUH27986.1"/>
    </source>
</evidence>
<reference evidence="3 4" key="1">
    <citation type="submission" date="2020-07" db="EMBL/GenBank/DDBJ databases">
        <title>Vallitalea guaymasensis genome.</title>
        <authorList>
            <person name="Postec A."/>
        </authorList>
    </citation>
    <scope>NUCLEOTIDE SEQUENCE [LARGE SCALE GENOMIC DNA]</scope>
    <source>
        <strain evidence="3 4">Ra1766G1</strain>
    </source>
</reference>
<feature type="domain" description="SLH" evidence="2">
    <location>
        <begin position="1806"/>
        <end position="1864"/>
    </location>
</feature>
<feature type="domain" description="SLH" evidence="2">
    <location>
        <begin position="1740"/>
        <end position="1803"/>
    </location>
</feature>
<dbReference type="EMBL" id="CP058561">
    <property type="protein sequence ID" value="QUH27986.1"/>
    <property type="molecule type" value="Genomic_DNA"/>
</dbReference>
<dbReference type="Gene3D" id="1.20.1270.90">
    <property type="entry name" value="AF1782-like"/>
    <property type="match status" value="1"/>
</dbReference>